<reference evidence="10 11" key="1">
    <citation type="submission" date="2015-01" db="EMBL/GenBank/DDBJ databases">
        <title>The Genome Sequence of Ochroconis gallopava CBS43764.</title>
        <authorList>
            <consortium name="The Broad Institute Genomics Platform"/>
            <person name="Cuomo C."/>
            <person name="de Hoog S."/>
            <person name="Gorbushina A."/>
            <person name="Stielow B."/>
            <person name="Teixiera M."/>
            <person name="Abouelleil A."/>
            <person name="Chapman S.B."/>
            <person name="Priest M."/>
            <person name="Young S.K."/>
            <person name="Wortman J."/>
            <person name="Nusbaum C."/>
            <person name="Birren B."/>
        </authorList>
    </citation>
    <scope>NUCLEOTIDE SEQUENCE [LARGE SCALE GENOMIC DNA]</scope>
    <source>
        <strain evidence="10 11">CBS 43764</strain>
    </source>
</reference>
<dbReference type="Gene3D" id="1.20.1740.10">
    <property type="entry name" value="Amino acid/polyamine transporter I"/>
    <property type="match status" value="1"/>
</dbReference>
<gene>
    <name evidence="10" type="ORF">PV09_01933</name>
</gene>
<dbReference type="FunFam" id="1.20.1740.10:FF:000017">
    <property type="entry name" value="Amino acid permease"/>
    <property type="match status" value="1"/>
</dbReference>
<dbReference type="AlphaFoldDB" id="A0A0D2AKG3"/>
<dbReference type="InterPro" id="IPR004841">
    <property type="entry name" value="AA-permease/SLC12A_dom"/>
</dbReference>
<sequence length="585" mass="63376">MSAPMSGPSPPTYSHDEKTSGGDVEKSGADVSTGDVYHPDEVINKANPLQRNLHGRHMQMIAIGGSIGAGLFVSSGGALSTGGPASLTLGFIIIGFMLLFTVQALGELAVVYPVNGAFYNYMVRFIDPAWGFAVGWDYAIGWLTVLPFELTAAGITIRFWRPDLNIGIWIAVFFVALCIIQVFGVRGYGEVEYILGIIKILACAGFILFGIIDACGGVPTDSRGYIGARYWHDPGAFRNGFKGFCSVFVTAAFAFGGTELSGLAAAEAANPTRSLPRATKQVFWRVFFFYIVNTFIVGLLVPSDNPNLLNASGANTKYSPFVIAIRLAGVKGLPSVFNAVITISVLSVANSCTFGSTRTFQALAQQGMAPKILAYVDKKGRPLATVVLQLVFALLAFINEAPGVGNQFFNWLLALSGVQNFFTWGSICLAHIRFRKAWLAQGHTVDELPFSALAGVYGSYFGLFLNVVCLIAQFYIAVFPIGEGELSAQDRAKGFFSTFLAAPLILSLSGFWKVYSAMSKDPRINHRGWKLYIRTNEIDVNHGIREGVLRTPEEVMAIKQSRSSRTTAQKILAVPLGLWENLLKP</sequence>
<dbReference type="PANTHER" id="PTHR43341:SF1">
    <property type="entry name" value="GENERAL AMINO-ACID PERMEASE GAP1"/>
    <property type="match status" value="1"/>
</dbReference>
<dbReference type="GO" id="GO:0015171">
    <property type="term" value="F:amino acid transmembrane transporter activity"/>
    <property type="evidence" value="ECO:0007669"/>
    <property type="project" value="TreeGrafter"/>
</dbReference>
<dbReference type="PIRSF" id="PIRSF006060">
    <property type="entry name" value="AA_transporter"/>
    <property type="match status" value="1"/>
</dbReference>
<dbReference type="Proteomes" id="UP000053259">
    <property type="component" value="Unassembled WGS sequence"/>
</dbReference>
<dbReference type="HOGENOM" id="CLU_007946_12_0_1"/>
<keyword evidence="6 8" id="KW-0472">Membrane</keyword>
<proteinExistence type="predicted"/>
<evidence type="ECO:0000256" key="5">
    <source>
        <dbReference type="ARBA" id="ARBA00022989"/>
    </source>
</evidence>
<feature type="transmembrane region" description="Helical" evidence="8">
    <location>
        <begin position="381"/>
        <end position="399"/>
    </location>
</feature>
<evidence type="ECO:0000256" key="4">
    <source>
        <dbReference type="ARBA" id="ARBA00022970"/>
    </source>
</evidence>
<evidence type="ECO:0000256" key="1">
    <source>
        <dbReference type="ARBA" id="ARBA00004141"/>
    </source>
</evidence>
<dbReference type="PANTHER" id="PTHR43341">
    <property type="entry name" value="AMINO ACID PERMEASE"/>
    <property type="match status" value="1"/>
</dbReference>
<name>A0A0D2AKG3_9PEZI</name>
<evidence type="ECO:0000313" key="10">
    <source>
        <dbReference type="EMBL" id="KIW07040.1"/>
    </source>
</evidence>
<feature type="transmembrane region" description="Helical" evidence="8">
    <location>
        <begin position="91"/>
        <end position="114"/>
    </location>
</feature>
<keyword evidence="3 8" id="KW-0812">Transmembrane</keyword>
<feature type="transmembrane region" description="Helical" evidence="8">
    <location>
        <begin position="282"/>
        <end position="301"/>
    </location>
</feature>
<dbReference type="GO" id="GO:0016020">
    <property type="term" value="C:membrane"/>
    <property type="evidence" value="ECO:0007669"/>
    <property type="project" value="UniProtKB-SubCell"/>
</dbReference>
<feature type="transmembrane region" description="Helical" evidence="8">
    <location>
        <begin position="336"/>
        <end position="360"/>
    </location>
</feature>
<dbReference type="EMBL" id="KN847533">
    <property type="protein sequence ID" value="KIW07040.1"/>
    <property type="molecule type" value="Genomic_DNA"/>
</dbReference>
<dbReference type="Pfam" id="PF00324">
    <property type="entry name" value="AA_permease"/>
    <property type="match status" value="1"/>
</dbReference>
<evidence type="ECO:0000256" key="8">
    <source>
        <dbReference type="SAM" id="Phobius"/>
    </source>
</evidence>
<accession>A0A0D2AKG3</accession>
<feature type="transmembrane region" description="Helical" evidence="8">
    <location>
        <begin position="197"/>
        <end position="220"/>
    </location>
</feature>
<feature type="transmembrane region" description="Helical" evidence="8">
    <location>
        <begin position="166"/>
        <end position="185"/>
    </location>
</feature>
<keyword evidence="11" id="KW-1185">Reference proteome</keyword>
<keyword evidence="5 8" id="KW-1133">Transmembrane helix</keyword>
<feature type="transmembrane region" description="Helical" evidence="8">
    <location>
        <begin position="135"/>
        <end position="160"/>
    </location>
</feature>
<feature type="compositionally biased region" description="Basic and acidic residues" evidence="7">
    <location>
        <begin position="14"/>
        <end position="28"/>
    </location>
</feature>
<dbReference type="RefSeq" id="XP_016216909.1">
    <property type="nucleotide sequence ID" value="XM_016354893.1"/>
</dbReference>
<comment type="subcellular location">
    <subcellularLocation>
        <location evidence="1">Membrane</location>
        <topology evidence="1">Multi-pass membrane protein</topology>
    </subcellularLocation>
</comment>
<evidence type="ECO:0000256" key="7">
    <source>
        <dbReference type="SAM" id="MobiDB-lite"/>
    </source>
</evidence>
<evidence type="ECO:0000259" key="9">
    <source>
        <dbReference type="Pfam" id="PF00324"/>
    </source>
</evidence>
<dbReference type="InterPro" id="IPR050524">
    <property type="entry name" value="APC_YAT"/>
</dbReference>
<dbReference type="VEuPathDB" id="FungiDB:PV09_01933"/>
<protein>
    <recommendedName>
        <fullName evidence="9">Amino acid permease/ SLC12A domain-containing protein</fullName>
    </recommendedName>
</protein>
<keyword evidence="2" id="KW-0813">Transport</keyword>
<evidence type="ECO:0000256" key="2">
    <source>
        <dbReference type="ARBA" id="ARBA00022448"/>
    </source>
</evidence>
<evidence type="ECO:0000313" key="11">
    <source>
        <dbReference type="Proteomes" id="UP000053259"/>
    </source>
</evidence>
<feature type="domain" description="Amino acid permease/ SLC12A" evidence="9">
    <location>
        <begin position="57"/>
        <end position="508"/>
    </location>
</feature>
<dbReference type="GeneID" id="27309906"/>
<feature type="region of interest" description="Disordered" evidence="7">
    <location>
        <begin position="1"/>
        <end position="36"/>
    </location>
</feature>
<organism evidence="10 11">
    <name type="scientific">Verruconis gallopava</name>
    <dbReference type="NCBI Taxonomy" id="253628"/>
    <lineage>
        <taxon>Eukaryota</taxon>
        <taxon>Fungi</taxon>
        <taxon>Dikarya</taxon>
        <taxon>Ascomycota</taxon>
        <taxon>Pezizomycotina</taxon>
        <taxon>Dothideomycetes</taxon>
        <taxon>Pleosporomycetidae</taxon>
        <taxon>Venturiales</taxon>
        <taxon>Sympoventuriaceae</taxon>
        <taxon>Verruconis</taxon>
    </lineage>
</organism>
<feature type="transmembrane region" description="Helical" evidence="8">
    <location>
        <begin position="240"/>
        <end position="261"/>
    </location>
</feature>
<feature type="transmembrane region" description="Helical" evidence="8">
    <location>
        <begin position="60"/>
        <end position="79"/>
    </location>
</feature>
<evidence type="ECO:0000256" key="3">
    <source>
        <dbReference type="ARBA" id="ARBA00022692"/>
    </source>
</evidence>
<dbReference type="OrthoDB" id="3900342at2759"/>
<dbReference type="STRING" id="253628.A0A0D2AKG3"/>
<feature type="transmembrane region" description="Helical" evidence="8">
    <location>
        <begin position="453"/>
        <end position="476"/>
    </location>
</feature>
<evidence type="ECO:0000256" key="6">
    <source>
        <dbReference type="ARBA" id="ARBA00023136"/>
    </source>
</evidence>
<dbReference type="InParanoid" id="A0A0D2AKG3"/>
<feature type="transmembrane region" description="Helical" evidence="8">
    <location>
        <begin position="496"/>
        <end position="515"/>
    </location>
</feature>
<keyword evidence="4" id="KW-0029">Amino-acid transport</keyword>
<feature type="transmembrane region" description="Helical" evidence="8">
    <location>
        <begin position="411"/>
        <end position="432"/>
    </location>
</feature>